<dbReference type="FunCoup" id="I2H9S6">
    <property type="interactions" value="137"/>
</dbReference>
<feature type="region of interest" description="Disordered" evidence="6">
    <location>
        <begin position="1"/>
        <end position="29"/>
    </location>
</feature>
<sequence>MSTSQYVKTQIKNPNVAQKQSTSNSTDISTEQSQRLIQTMLTMSFGCLTFLRGLFPDDNFADQRFVPEKIEKNYNKDNVSHANSIRIKTLKRGKSNEADILLDWLEKGVFKSLKLKYLKGLSFGIFLDENNPSSLIENYIFTFEYGKNDNGIKMSIKNDTSSNESISLLDSRIMVQQLMRRFIILTQSLEPLPQKKYISMHLIFNSNTPQSYQPSNFKDATYEEKPTIKIPTNNLISKSSTVGSLETKCHQVEITVLSTNESDLTNPEVDCDVIEPISRFCLSPDQISGSRRGTINGYDTQSQTGNILGNVLQSSQTSVQPTQYVAHQERDTECECGVASPAKVTSTKICKICKKKVHGFCYGNIRENRVPACFMCCFGPELESKSSEFKDLMTLRKCYRTLSKKRSFPPSVMTFAEYMFRKEDITDEIKNRIAFAITIFFSDNTLSAQGNTDQTGSQALRPNFVSIDIPGIAIPNFGELKEGQTTDIRFTLRSENSRDCYTTDIPYSKKQIKKWLDEVLELSRQSIQQLQSGTFGIDTLEITDNTETQDPIEVNQKKRTRINLEGYIDDSSPSVNDTSIIEKETPRKIPKISVSKKLYQVTGKSKILHLSIEI</sequence>
<accession>I2H9S6</accession>
<protein>
    <recommendedName>
        <fullName evidence="7">HORMA domain-containing protein</fullName>
    </recommendedName>
</protein>
<dbReference type="GO" id="GO:0000800">
    <property type="term" value="C:lateral element"/>
    <property type="evidence" value="ECO:0007669"/>
    <property type="project" value="EnsemblFungi"/>
</dbReference>
<keyword evidence="4" id="KW-0539">Nucleus</keyword>
<evidence type="ECO:0000313" key="8">
    <source>
        <dbReference type="EMBL" id="CCH63128.1"/>
    </source>
</evidence>
<dbReference type="eggNOG" id="KOG4652">
    <property type="taxonomic scope" value="Eukaryota"/>
</dbReference>
<dbReference type="Pfam" id="PF02301">
    <property type="entry name" value="HORMA"/>
    <property type="match status" value="1"/>
</dbReference>
<dbReference type="EMBL" id="HE806325">
    <property type="protein sequence ID" value="CCH63128.1"/>
    <property type="molecule type" value="Genomic_DNA"/>
</dbReference>
<name>I2H9S6_HENB6</name>
<reference evidence="8 9" key="1">
    <citation type="journal article" date="2011" name="Proc. Natl. Acad. Sci. U.S.A.">
        <title>Evolutionary erosion of yeast sex chromosomes by mating-type switching accidents.</title>
        <authorList>
            <person name="Gordon J.L."/>
            <person name="Armisen D."/>
            <person name="Proux-Wera E."/>
            <person name="Oheigeartaigh S.S."/>
            <person name="Byrne K.P."/>
            <person name="Wolfe K.H."/>
        </authorList>
    </citation>
    <scope>NUCLEOTIDE SEQUENCE [LARGE SCALE GENOMIC DNA]</scope>
    <source>
        <strain evidence="9">ATCC 34711 / CBS 6284 / DSM 70876 / NBRC 10599 / NRRL Y-10934 / UCD 77-7</strain>
    </source>
</reference>
<evidence type="ECO:0000256" key="4">
    <source>
        <dbReference type="ARBA" id="ARBA00023242"/>
    </source>
</evidence>
<keyword evidence="9" id="KW-1185">Reference proteome</keyword>
<dbReference type="GeneID" id="14498311"/>
<dbReference type="Proteomes" id="UP000002866">
    <property type="component" value="Chromosome 10"/>
</dbReference>
<dbReference type="OMA" id="MRLMFNE"/>
<dbReference type="InterPro" id="IPR003511">
    <property type="entry name" value="HORMA_dom"/>
</dbReference>
<dbReference type="PANTHER" id="PTHR48225">
    <property type="entry name" value="HORMA DOMAIN-CONTAINING PROTEIN 1"/>
    <property type="match status" value="1"/>
</dbReference>
<dbReference type="KEGG" id="tbl:TBLA_0J01320"/>
<dbReference type="HOGENOM" id="CLU_033649_0_0_1"/>
<evidence type="ECO:0000256" key="6">
    <source>
        <dbReference type="SAM" id="MobiDB-lite"/>
    </source>
</evidence>
<dbReference type="PANTHER" id="PTHR48225:SF7">
    <property type="entry name" value="MEIOSIS-SPECIFIC PROTEIN HOP1"/>
    <property type="match status" value="1"/>
</dbReference>
<dbReference type="InParanoid" id="I2H9S6"/>
<keyword evidence="5" id="KW-0469">Meiosis</keyword>
<dbReference type="PROSITE" id="PS50815">
    <property type="entry name" value="HORMA"/>
    <property type="match status" value="1"/>
</dbReference>
<dbReference type="OrthoDB" id="1928087at2759"/>
<evidence type="ECO:0000259" key="7">
    <source>
        <dbReference type="PROSITE" id="PS50815"/>
    </source>
</evidence>
<dbReference type="GO" id="GO:0051598">
    <property type="term" value="P:meiotic recombination checkpoint signaling"/>
    <property type="evidence" value="ECO:0007669"/>
    <property type="project" value="EnsemblFungi"/>
</dbReference>
<feature type="domain" description="HORMA" evidence="7">
    <location>
        <begin position="31"/>
        <end position="256"/>
    </location>
</feature>
<dbReference type="InterPro" id="IPR051294">
    <property type="entry name" value="HORMA_MeioticProgression"/>
</dbReference>
<dbReference type="GO" id="GO:0000400">
    <property type="term" value="F:four-way junction DNA binding"/>
    <property type="evidence" value="ECO:0007669"/>
    <property type="project" value="EnsemblFungi"/>
</dbReference>
<dbReference type="GO" id="GO:0007130">
    <property type="term" value="P:synaptonemal complex assembly"/>
    <property type="evidence" value="ECO:0007669"/>
    <property type="project" value="EnsemblFungi"/>
</dbReference>
<dbReference type="GO" id="GO:0010846">
    <property type="term" value="P:activation of reciprocal meiotic recombination"/>
    <property type="evidence" value="ECO:0007669"/>
    <property type="project" value="EnsemblFungi"/>
</dbReference>
<evidence type="ECO:0000313" key="9">
    <source>
        <dbReference type="Proteomes" id="UP000002866"/>
    </source>
</evidence>
<dbReference type="SUPFAM" id="SSF56019">
    <property type="entry name" value="The spindle assembly checkpoint protein mad2"/>
    <property type="match status" value="1"/>
</dbReference>
<dbReference type="STRING" id="1071380.I2H9S6"/>
<evidence type="ECO:0000256" key="2">
    <source>
        <dbReference type="ARBA" id="ARBA00004286"/>
    </source>
</evidence>
<evidence type="ECO:0000256" key="3">
    <source>
        <dbReference type="ARBA" id="ARBA00022454"/>
    </source>
</evidence>
<evidence type="ECO:0000256" key="1">
    <source>
        <dbReference type="ARBA" id="ARBA00004123"/>
    </source>
</evidence>
<dbReference type="Gene3D" id="3.30.900.10">
    <property type="entry name" value="HORMA domain"/>
    <property type="match status" value="1"/>
</dbReference>
<organism evidence="8 9">
    <name type="scientific">Henningerozyma blattae (strain ATCC 34711 / CBS 6284 / DSM 70876 / NBRC 10599 / NRRL Y-10934 / UCD 77-7)</name>
    <name type="common">Yeast</name>
    <name type="synonym">Tetrapisispora blattae</name>
    <dbReference type="NCBI Taxonomy" id="1071380"/>
    <lineage>
        <taxon>Eukaryota</taxon>
        <taxon>Fungi</taxon>
        <taxon>Dikarya</taxon>
        <taxon>Ascomycota</taxon>
        <taxon>Saccharomycotina</taxon>
        <taxon>Saccharomycetes</taxon>
        <taxon>Saccharomycetales</taxon>
        <taxon>Saccharomycetaceae</taxon>
        <taxon>Henningerozyma</taxon>
    </lineage>
</organism>
<dbReference type="AlphaFoldDB" id="I2H9S6"/>
<evidence type="ECO:0000256" key="5">
    <source>
        <dbReference type="ARBA" id="ARBA00023254"/>
    </source>
</evidence>
<dbReference type="GO" id="GO:0003682">
    <property type="term" value="F:chromatin binding"/>
    <property type="evidence" value="ECO:0007669"/>
    <property type="project" value="EnsemblFungi"/>
</dbReference>
<keyword evidence="3" id="KW-0158">Chromosome</keyword>
<comment type="subcellular location">
    <subcellularLocation>
        <location evidence="2">Chromosome</location>
    </subcellularLocation>
    <subcellularLocation>
        <location evidence="1">Nucleus</location>
    </subcellularLocation>
</comment>
<dbReference type="RefSeq" id="XP_004182647.1">
    <property type="nucleotide sequence ID" value="XM_004182599.1"/>
</dbReference>
<dbReference type="InterPro" id="IPR036570">
    <property type="entry name" value="HORMA_dom_sf"/>
</dbReference>
<gene>
    <name evidence="8" type="primary">TBLA0J01320</name>
    <name evidence="8" type="ORF">TBLA_0J01320</name>
</gene>
<proteinExistence type="predicted"/>